<organism evidence="1 2">
    <name type="scientific">Micromonospora polyrhachis</name>
    <dbReference type="NCBI Taxonomy" id="1282883"/>
    <lineage>
        <taxon>Bacteria</taxon>
        <taxon>Bacillati</taxon>
        <taxon>Actinomycetota</taxon>
        <taxon>Actinomycetes</taxon>
        <taxon>Micromonosporales</taxon>
        <taxon>Micromonosporaceae</taxon>
        <taxon>Micromonospora</taxon>
    </lineage>
</organism>
<evidence type="ECO:0000313" key="2">
    <source>
        <dbReference type="Proteomes" id="UP000578819"/>
    </source>
</evidence>
<keyword evidence="2" id="KW-1185">Reference proteome</keyword>
<reference evidence="1 2" key="1">
    <citation type="submission" date="2020-08" db="EMBL/GenBank/DDBJ databases">
        <title>Sequencing the genomes of 1000 actinobacteria strains.</title>
        <authorList>
            <person name="Klenk H.-P."/>
        </authorList>
    </citation>
    <scope>NUCLEOTIDE SEQUENCE [LARGE SCALE GENOMIC DNA]</scope>
    <source>
        <strain evidence="1 2">DSM 45886</strain>
    </source>
</reference>
<evidence type="ECO:0000313" key="1">
    <source>
        <dbReference type="EMBL" id="MBB4962121.1"/>
    </source>
</evidence>
<dbReference type="AlphaFoldDB" id="A0A7W7SWA4"/>
<dbReference type="RefSeq" id="WP_184538116.1">
    <property type="nucleotide sequence ID" value="NZ_JACHJW010000001.1"/>
</dbReference>
<comment type="caution">
    <text evidence="1">The sequence shown here is derived from an EMBL/GenBank/DDBJ whole genome shotgun (WGS) entry which is preliminary data.</text>
</comment>
<dbReference type="EMBL" id="JACHJW010000001">
    <property type="protein sequence ID" value="MBB4962121.1"/>
    <property type="molecule type" value="Genomic_DNA"/>
</dbReference>
<accession>A0A7W7SWA4</accession>
<protein>
    <submittedName>
        <fullName evidence="1">Uncharacterized protein</fullName>
    </submittedName>
</protein>
<gene>
    <name evidence="1" type="ORF">FHR38_005854</name>
</gene>
<name>A0A7W7SWA4_9ACTN</name>
<sequence>MSSSVFDGGESSAVFPDWSPYHDLEAAARAYLRDPDVALEALSGVLRGTSVLGFTLERFVNEVNGVWQEVVVCDGNRLLLWHGEDVPPDEGPAGAMTSSLRVVPVSTVTEVGCRRRLTRTPDGPVRVDSIDVYLLLSSLDEGSVPGTEGHLGSRHDALRFGKTLDDGGPGQIARLGEFAQVVSMSIGRPIQ</sequence>
<dbReference type="Proteomes" id="UP000578819">
    <property type="component" value="Unassembled WGS sequence"/>
</dbReference>
<proteinExistence type="predicted"/>